<comment type="catalytic activity">
    <reaction evidence="10 11">
        <text>uridine(2552) in 23S rRNA + S-adenosyl-L-methionine = 2'-O-methyluridine(2552) in 23S rRNA + S-adenosyl-L-homocysteine + H(+)</text>
        <dbReference type="Rhea" id="RHEA:42720"/>
        <dbReference type="Rhea" id="RHEA-COMP:10202"/>
        <dbReference type="Rhea" id="RHEA-COMP:10203"/>
        <dbReference type="ChEBI" id="CHEBI:15378"/>
        <dbReference type="ChEBI" id="CHEBI:57856"/>
        <dbReference type="ChEBI" id="CHEBI:59789"/>
        <dbReference type="ChEBI" id="CHEBI:65315"/>
        <dbReference type="ChEBI" id="CHEBI:74478"/>
        <dbReference type="EC" id="2.1.1.166"/>
    </reaction>
</comment>
<sequence>MIIKKKSKNSNNWSSKYFTDPYIRERNKKNLRSRAWFKLKEINESEKIFNIGMKVIDLGSNPGGWSEYALQKIGNSGIIFAYDILPMHPLKNVTFFHEDVTDIHIQKKIFFNLKKNSWNVVMSDMSPNISGCSIVDNANMFKLNDVALKISMYVLLKNGCLIMKLFQGYGFKMYIKKICDFFKLVKIYKPRSSRFNSREVFIIARGVKNNF</sequence>
<dbReference type="PANTHER" id="PTHR10920:SF18">
    <property type="entry name" value="RRNA METHYLTRANSFERASE 2, MITOCHONDRIAL"/>
    <property type="match status" value="1"/>
</dbReference>
<dbReference type="InterPro" id="IPR002877">
    <property type="entry name" value="RNA_MeTrfase_FtsJ_dom"/>
</dbReference>
<feature type="binding site" evidence="11">
    <location>
        <position position="83"/>
    </location>
    <ligand>
        <name>S-adenosyl-L-methionine</name>
        <dbReference type="ChEBI" id="CHEBI:59789"/>
    </ligand>
</feature>
<dbReference type="PANTHER" id="PTHR10920">
    <property type="entry name" value="RIBOSOMAL RNA METHYLTRANSFERASE"/>
    <property type="match status" value="1"/>
</dbReference>
<evidence type="ECO:0000256" key="6">
    <source>
        <dbReference type="ARBA" id="ARBA00038861"/>
    </source>
</evidence>
<evidence type="ECO:0000256" key="11">
    <source>
        <dbReference type="HAMAP-Rule" id="MF_01547"/>
    </source>
</evidence>
<name>A0A451DFE7_9GAMM</name>
<accession>A0A451DFE7</accession>
<protein>
    <recommendedName>
        <fullName evidence="7 11">Ribosomal RNA large subunit methyltransferase E</fullName>
        <ecNumber evidence="6 11">2.1.1.166</ecNumber>
    </recommendedName>
    <alternativeName>
        <fullName evidence="9 11">23S rRNA Um2552 methyltransferase</fullName>
    </alternativeName>
    <alternativeName>
        <fullName evidence="8 11">rRNA (uridine-2'-O-)-methyltransferase</fullName>
    </alternativeName>
</protein>
<keyword evidence="1 11" id="KW-0698">rRNA processing</keyword>
<dbReference type="AlphaFoldDB" id="A0A451DFE7"/>
<dbReference type="GO" id="GO:0008650">
    <property type="term" value="F:rRNA (uridine-2'-O-)-methyltransferase activity"/>
    <property type="evidence" value="ECO:0007669"/>
    <property type="project" value="UniProtKB-UniRule"/>
</dbReference>
<evidence type="ECO:0000256" key="10">
    <source>
        <dbReference type="ARBA" id="ARBA00048970"/>
    </source>
</evidence>
<dbReference type="InterPro" id="IPR029063">
    <property type="entry name" value="SAM-dependent_MTases_sf"/>
</dbReference>
<gene>
    <name evidence="11 14" type="primary">rlmE</name>
    <name evidence="11" type="synonym">ftsJ</name>
    <name evidence="11" type="synonym">rrmJ</name>
    <name evidence="14" type="ORF">BUCIPSPA2889_248</name>
</gene>
<evidence type="ECO:0000259" key="13">
    <source>
        <dbReference type="Pfam" id="PF01728"/>
    </source>
</evidence>
<feature type="binding site" evidence="11">
    <location>
        <position position="99"/>
    </location>
    <ligand>
        <name>S-adenosyl-L-methionine</name>
        <dbReference type="ChEBI" id="CHEBI:59789"/>
    </ligand>
</feature>
<evidence type="ECO:0000313" key="14">
    <source>
        <dbReference type="EMBL" id="VFP85372.1"/>
    </source>
</evidence>
<feature type="binding site" evidence="11">
    <location>
        <position position="65"/>
    </location>
    <ligand>
        <name>S-adenosyl-L-methionine</name>
        <dbReference type="ChEBI" id="CHEBI:59789"/>
    </ligand>
</feature>
<evidence type="ECO:0000256" key="9">
    <source>
        <dbReference type="ARBA" id="ARBA00042745"/>
    </source>
</evidence>
<feature type="binding site" evidence="11">
    <location>
        <position position="124"/>
    </location>
    <ligand>
        <name>S-adenosyl-L-methionine</name>
        <dbReference type="ChEBI" id="CHEBI:59789"/>
    </ligand>
</feature>
<dbReference type="PIRSF" id="PIRSF005461">
    <property type="entry name" value="23S_rRNA_mtase"/>
    <property type="match status" value="1"/>
</dbReference>
<comment type="function">
    <text evidence="5 11">Specifically methylates the uridine in position 2552 of 23S rRNA at the 2'-O position of the ribose in the fully assembled 50S ribosomal subunit.</text>
</comment>
<feature type="binding site" evidence="11">
    <location>
        <position position="63"/>
    </location>
    <ligand>
        <name>S-adenosyl-L-methionine</name>
        <dbReference type="ChEBI" id="CHEBI:59789"/>
    </ligand>
</feature>
<feature type="active site" description="Proton acceptor" evidence="11 12">
    <location>
        <position position="164"/>
    </location>
</feature>
<proteinExistence type="inferred from homology"/>
<dbReference type="Pfam" id="PF01728">
    <property type="entry name" value="FtsJ"/>
    <property type="match status" value="1"/>
</dbReference>
<keyword evidence="11" id="KW-0963">Cytoplasm</keyword>
<dbReference type="EMBL" id="LR217727">
    <property type="protein sequence ID" value="VFP85372.1"/>
    <property type="molecule type" value="Genomic_DNA"/>
</dbReference>
<dbReference type="InterPro" id="IPR050082">
    <property type="entry name" value="RNA_methyltr_RlmE"/>
</dbReference>
<evidence type="ECO:0000256" key="5">
    <source>
        <dbReference type="ARBA" id="ARBA00037569"/>
    </source>
</evidence>
<evidence type="ECO:0000256" key="2">
    <source>
        <dbReference type="ARBA" id="ARBA00022603"/>
    </source>
</evidence>
<evidence type="ECO:0000256" key="7">
    <source>
        <dbReference type="ARBA" id="ARBA00041129"/>
    </source>
</evidence>
<evidence type="ECO:0000256" key="8">
    <source>
        <dbReference type="ARBA" id="ARBA00041995"/>
    </source>
</evidence>
<dbReference type="Gene3D" id="3.40.50.150">
    <property type="entry name" value="Vaccinia Virus protein VP39"/>
    <property type="match status" value="1"/>
</dbReference>
<dbReference type="HAMAP" id="MF_01547">
    <property type="entry name" value="RNA_methyltr_E"/>
    <property type="match status" value="1"/>
</dbReference>
<keyword evidence="4 11" id="KW-0949">S-adenosyl-L-methionine</keyword>
<comment type="similarity">
    <text evidence="11">Belongs to the class I-like SAM-binding methyltransferase superfamily. RNA methyltransferase RlmE family.</text>
</comment>
<evidence type="ECO:0000256" key="4">
    <source>
        <dbReference type="ARBA" id="ARBA00022691"/>
    </source>
</evidence>
<evidence type="ECO:0000256" key="1">
    <source>
        <dbReference type="ARBA" id="ARBA00022552"/>
    </source>
</evidence>
<feature type="domain" description="Ribosomal RNA methyltransferase FtsJ" evidence="13">
    <location>
        <begin position="32"/>
        <end position="206"/>
    </location>
</feature>
<keyword evidence="2 11" id="KW-0489">Methyltransferase</keyword>
<keyword evidence="3 11" id="KW-0808">Transferase</keyword>
<organism evidence="14">
    <name type="scientific">Buchnera aphidicola</name>
    <name type="common">Cinara pseudotsugae</name>
    <dbReference type="NCBI Taxonomy" id="2518978"/>
    <lineage>
        <taxon>Bacteria</taxon>
        <taxon>Pseudomonadati</taxon>
        <taxon>Pseudomonadota</taxon>
        <taxon>Gammaproteobacteria</taxon>
        <taxon>Enterobacterales</taxon>
        <taxon>Erwiniaceae</taxon>
        <taxon>Buchnera</taxon>
    </lineage>
</organism>
<evidence type="ECO:0000256" key="12">
    <source>
        <dbReference type="PIRSR" id="PIRSR005461-1"/>
    </source>
</evidence>
<comment type="subcellular location">
    <subcellularLocation>
        <location evidence="11">Cytoplasm</location>
    </subcellularLocation>
</comment>
<dbReference type="GO" id="GO:0005737">
    <property type="term" value="C:cytoplasm"/>
    <property type="evidence" value="ECO:0007669"/>
    <property type="project" value="UniProtKB-SubCell"/>
</dbReference>
<reference evidence="14" key="1">
    <citation type="submission" date="2019-02" db="EMBL/GenBank/DDBJ databases">
        <authorList>
            <person name="Manzano-Marin A."/>
            <person name="Manzano-Marin A."/>
        </authorList>
    </citation>
    <scope>NUCLEOTIDE SEQUENCE</scope>
    <source>
        <strain evidence="14">BuCipseudotsugae</strain>
    </source>
</reference>
<dbReference type="InterPro" id="IPR015507">
    <property type="entry name" value="rRNA-MeTfrase_E"/>
</dbReference>
<dbReference type="SUPFAM" id="SSF53335">
    <property type="entry name" value="S-adenosyl-L-methionine-dependent methyltransferases"/>
    <property type="match status" value="1"/>
</dbReference>
<evidence type="ECO:0000256" key="3">
    <source>
        <dbReference type="ARBA" id="ARBA00022679"/>
    </source>
</evidence>
<dbReference type="EC" id="2.1.1.166" evidence="6 11"/>